<organism evidence="2 3">
    <name type="scientific">Byssothecium circinans</name>
    <dbReference type="NCBI Taxonomy" id="147558"/>
    <lineage>
        <taxon>Eukaryota</taxon>
        <taxon>Fungi</taxon>
        <taxon>Dikarya</taxon>
        <taxon>Ascomycota</taxon>
        <taxon>Pezizomycotina</taxon>
        <taxon>Dothideomycetes</taxon>
        <taxon>Pleosporomycetidae</taxon>
        <taxon>Pleosporales</taxon>
        <taxon>Massarineae</taxon>
        <taxon>Massarinaceae</taxon>
        <taxon>Byssothecium</taxon>
    </lineage>
</organism>
<feature type="compositionally biased region" description="Low complexity" evidence="1">
    <location>
        <begin position="88"/>
        <end position="99"/>
    </location>
</feature>
<dbReference type="AlphaFoldDB" id="A0A6A5UA84"/>
<feature type="region of interest" description="Disordered" evidence="1">
    <location>
        <begin position="16"/>
        <end position="116"/>
    </location>
</feature>
<feature type="compositionally biased region" description="Polar residues" evidence="1">
    <location>
        <begin position="58"/>
        <end position="67"/>
    </location>
</feature>
<feature type="compositionally biased region" description="Polar residues" evidence="1">
    <location>
        <begin position="102"/>
        <end position="112"/>
    </location>
</feature>
<dbReference type="OrthoDB" id="3799366at2759"/>
<evidence type="ECO:0000313" key="3">
    <source>
        <dbReference type="Proteomes" id="UP000800035"/>
    </source>
</evidence>
<dbReference type="EMBL" id="ML976988">
    <property type="protein sequence ID" value="KAF1958037.1"/>
    <property type="molecule type" value="Genomic_DNA"/>
</dbReference>
<name>A0A6A5UA84_9PLEO</name>
<protein>
    <submittedName>
        <fullName evidence="2">Uncharacterized protein</fullName>
    </submittedName>
</protein>
<evidence type="ECO:0000256" key="1">
    <source>
        <dbReference type="SAM" id="MobiDB-lite"/>
    </source>
</evidence>
<dbReference type="Proteomes" id="UP000800035">
    <property type="component" value="Unassembled WGS sequence"/>
</dbReference>
<accession>A0A6A5UA84</accession>
<reference evidence="2" key="1">
    <citation type="journal article" date="2020" name="Stud. Mycol.">
        <title>101 Dothideomycetes genomes: a test case for predicting lifestyles and emergence of pathogens.</title>
        <authorList>
            <person name="Haridas S."/>
            <person name="Albert R."/>
            <person name="Binder M."/>
            <person name="Bloem J."/>
            <person name="Labutti K."/>
            <person name="Salamov A."/>
            <person name="Andreopoulos B."/>
            <person name="Baker S."/>
            <person name="Barry K."/>
            <person name="Bills G."/>
            <person name="Bluhm B."/>
            <person name="Cannon C."/>
            <person name="Castanera R."/>
            <person name="Culley D."/>
            <person name="Daum C."/>
            <person name="Ezra D."/>
            <person name="Gonzalez J."/>
            <person name="Henrissat B."/>
            <person name="Kuo A."/>
            <person name="Liang C."/>
            <person name="Lipzen A."/>
            <person name="Lutzoni F."/>
            <person name="Magnuson J."/>
            <person name="Mondo S."/>
            <person name="Nolan M."/>
            <person name="Ohm R."/>
            <person name="Pangilinan J."/>
            <person name="Park H.-J."/>
            <person name="Ramirez L."/>
            <person name="Alfaro M."/>
            <person name="Sun H."/>
            <person name="Tritt A."/>
            <person name="Yoshinaga Y."/>
            <person name="Zwiers L.-H."/>
            <person name="Turgeon B."/>
            <person name="Goodwin S."/>
            <person name="Spatafora J."/>
            <person name="Crous P."/>
            <person name="Grigoriev I."/>
        </authorList>
    </citation>
    <scope>NUCLEOTIDE SEQUENCE</scope>
    <source>
        <strain evidence="2">CBS 675.92</strain>
    </source>
</reference>
<sequence>MGKLTDKFKRTLYLKSKTKTTDKDDTSDQDATTHVDAAIMPPNTARLTQGSIIKPAQAPTTGSLKHSTTTDRPEQSTTAHTPVHPALDSDTTLPSTPDTSPEHPTNTTTIPTSHRARMNHWLSALPQEPRDYLPASTAPVLTPTHHHSTLHWLSTTAHTLLTTLDSHEHTYRTHGLRYHALPHAYRHGFSLTTNTHPYPHPHAARPRPNAVLLRRLAVVFECQGSRDSVDIFQDWRNMSKYLNRAKRRAEKYQQVRDMKKLVLGVRDVELDVARGGVLGGEVERILGSLGRVLDAVCEGAPTTEGAGNEVDLRREGGVQGSLLRGWVATFPEVRGDRALVDEVVGRVLEVEVERGTWWSEGV</sequence>
<gene>
    <name evidence="2" type="ORF">CC80DRAFT_547090</name>
</gene>
<evidence type="ECO:0000313" key="2">
    <source>
        <dbReference type="EMBL" id="KAF1958037.1"/>
    </source>
</evidence>
<proteinExistence type="predicted"/>
<keyword evidence="3" id="KW-1185">Reference proteome</keyword>